<reference evidence="1 2" key="1">
    <citation type="submission" date="2018-12" db="EMBL/GenBank/DDBJ databases">
        <title>Genomic taxonomy of the Vibrionaceae family.</title>
        <authorList>
            <person name="Gomez-Gil B."/>
            <person name="Enciso-Ibarra K."/>
        </authorList>
    </citation>
    <scope>NUCLEOTIDE SEQUENCE [LARGE SCALE GENOMIC DNA]</scope>
    <source>
        <strain evidence="1 2">CAIM 594</strain>
    </source>
</reference>
<dbReference type="Pfam" id="PF04464">
    <property type="entry name" value="Glyphos_transf"/>
    <property type="match status" value="1"/>
</dbReference>
<comment type="caution">
    <text evidence="1">The sequence shown here is derived from an EMBL/GenBank/DDBJ whole genome shotgun (WGS) entry which is preliminary data.</text>
</comment>
<dbReference type="GO" id="GO:0016020">
    <property type="term" value="C:membrane"/>
    <property type="evidence" value="ECO:0007669"/>
    <property type="project" value="InterPro"/>
</dbReference>
<sequence>MREGKTISDNGYALFKKSGSIDDFYFITRKENIKEASQYGHTLEYGSIKHLFYVGFARRYFFDVSMLDICLYWRELNTKPRTSKKLIFLQHGVTALSRASFYYDYYSMKCRNELPDMLCVTSEFERKKFISDYSFPEDIIKITGFSRYDYLPNIS</sequence>
<dbReference type="GO" id="GO:0047355">
    <property type="term" value="F:CDP-glycerol glycerophosphotransferase activity"/>
    <property type="evidence" value="ECO:0007669"/>
    <property type="project" value="InterPro"/>
</dbReference>
<dbReference type="InterPro" id="IPR007554">
    <property type="entry name" value="Glycerophosphate_synth"/>
</dbReference>
<dbReference type="Proteomes" id="UP000269041">
    <property type="component" value="Unassembled WGS sequence"/>
</dbReference>
<dbReference type="EMBL" id="RSFA01000252">
    <property type="protein sequence ID" value="RSD26407.1"/>
    <property type="molecule type" value="Genomic_DNA"/>
</dbReference>
<gene>
    <name evidence="1" type="ORF">EJA03_20180</name>
</gene>
<organism evidence="1 2">
    <name type="scientific">Vibrio pectenicida</name>
    <dbReference type="NCBI Taxonomy" id="62763"/>
    <lineage>
        <taxon>Bacteria</taxon>
        <taxon>Pseudomonadati</taxon>
        <taxon>Pseudomonadota</taxon>
        <taxon>Gammaproteobacteria</taxon>
        <taxon>Vibrionales</taxon>
        <taxon>Vibrionaceae</taxon>
        <taxon>Vibrio</taxon>
    </lineage>
</organism>
<dbReference type="InterPro" id="IPR043149">
    <property type="entry name" value="TagF_N"/>
</dbReference>
<keyword evidence="2" id="KW-1185">Reference proteome</keyword>
<accession>A0A427TPX0</accession>
<evidence type="ECO:0000313" key="1">
    <source>
        <dbReference type="EMBL" id="RSD26407.1"/>
    </source>
</evidence>
<dbReference type="Gene3D" id="3.40.50.11820">
    <property type="match status" value="1"/>
</dbReference>
<dbReference type="AlphaFoldDB" id="A0A427TPX0"/>
<protein>
    <submittedName>
        <fullName evidence="1">Uncharacterized protein</fullName>
    </submittedName>
</protein>
<proteinExistence type="predicted"/>
<evidence type="ECO:0000313" key="2">
    <source>
        <dbReference type="Proteomes" id="UP000269041"/>
    </source>
</evidence>
<name>A0A427TPX0_9VIBR</name>
<feature type="non-terminal residue" evidence="1">
    <location>
        <position position="155"/>
    </location>
</feature>